<comment type="subcellular location">
    <subcellularLocation>
        <location evidence="1">Membrane</location>
        <topology evidence="1">Multi-pass membrane protein</topology>
    </subcellularLocation>
</comment>
<keyword evidence="3 7" id="KW-0812">Transmembrane</keyword>
<evidence type="ECO:0000256" key="6">
    <source>
        <dbReference type="SAM" id="MobiDB-lite"/>
    </source>
</evidence>
<feature type="transmembrane region" description="Helical" evidence="7">
    <location>
        <begin position="174"/>
        <end position="192"/>
    </location>
</feature>
<comment type="caution">
    <text evidence="8">The sequence shown here is derived from an EMBL/GenBank/DDBJ whole genome shotgun (WGS) entry which is preliminary data.</text>
</comment>
<feature type="region of interest" description="Disordered" evidence="6">
    <location>
        <begin position="1"/>
        <end position="28"/>
    </location>
</feature>
<evidence type="ECO:0000256" key="2">
    <source>
        <dbReference type="ARBA" id="ARBA00009773"/>
    </source>
</evidence>
<sequence length="374" mass="39993">MIDQTASAVPHAAADTDGPEPVTAPLPEAVHPRDPARVALFGILAIGVLFAVYFGRDVLLPIALAMLLNLLLRPVVRGLYRWGIPDGLGAAVVVAGVTALLVFGVYTLAAPAADWLQRMPRVVTELEFKMGEVREGIQRAREASRQIEQMAQDADAQEVVVRGPSLVQQVMDRTQALLANVVITLVLLYFFLARGRPTMEALIGTMRSIDDRVHYAMVAATVQQHIATYLATVTIINIALGCATAGAMWLIGLPNAGLWGTVAGVLNFIPFLGPGITAVLIFLVSVLTFDTLAAMLVPPAVFIGLTTLEGNFLTPMIVGRRLSLNPIAVFVSILFWGWMWGMPGALLAVPILAIMKILCDAHEPLRPAGALLGS</sequence>
<proteinExistence type="inferred from homology"/>
<evidence type="ECO:0000256" key="7">
    <source>
        <dbReference type="SAM" id="Phobius"/>
    </source>
</evidence>
<dbReference type="Proteomes" id="UP000584642">
    <property type="component" value="Unassembled WGS sequence"/>
</dbReference>
<dbReference type="EMBL" id="JABFDB010000008">
    <property type="protein sequence ID" value="NYZ20464.1"/>
    <property type="molecule type" value="Genomic_DNA"/>
</dbReference>
<dbReference type="InterPro" id="IPR002549">
    <property type="entry name" value="AI-2E-like"/>
</dbReference>
<evidence type="ECO:0000256" key="5">
    <source>
        <dbReference type="ARBA" id="ARBA00023136"/>
    </source>
</evidence>
<keyword evidence="4 7" id="KW-1133">Transmembrane helix</keyword>
<name>A0ABX2TBQ6_9PROT</name>
<feature type="transmembrane region" description="Helical" evidence="7">
    <location>
        <begin position="59"/>
        <end position="76"/>
    </location>
</feature>
<evidence type="ECO:0000256" key="3">
    <source>
        <dbReference type="ARBA" id="ARBA00022692"/>
    </source>
</evidence>
<accession>A0ABX2TBQ6</accession>
<evidence type="ECO:0000256" key="1">
    <source>
        <dbReference type="ARBA" id="ARBA00004141"/>
    </source>
</evidence>
<dbReference type="RefSeq" id="WP_180282242.1">
    <property type="nucleotide sequence ID" value="NZ_JABFDB010000008.1"/>
</dbReference>
<keyword evidence="9" id="KW-1185">Reference proteome</keyword>
<evidence type="ECO:0000256" key="4">
    <source>
        <dbReference type="ARBA" id="ARBA00022989"/>
    </source>
</evidence>
<evidence type="ECO:0000313" key="8">
    <source>
        <dbReference type="EMBL" id="NYZ20464.1"/>
    </source>
</evidence>
<organism evidence="8 9">
    <name type="scientific">Azospirillum oleiclasticum</name>
    <dbReference type="NCBI Taxonomy" id="2735135"/>
    <lineage>
        <taxon>Bacteria</taxon>
        <taxon>Pseudomonadati</taxon>
        <taxon>Pseudomonadota</taxon>
        <taxon>Alphaproteobacteria</taxon>
        <taxon>Rhodospirillales</taxon>
        <taxon>Azospirillaceae</taxon>
        <taxon>Azospirillum</taxon>
    </lineage>
</organism>
<reference evidence="8 9" key="1">
    <citation type="submission" date="2020-05" db="EMBL/GenBank/DDBJ databases">
        <title>Azospirillum oleiclasticum sp. nov, a nitrogen-fixing and heavy crude oil-emulsifying bacterium isolated from the crude oil of Yumen Oilfield.</title>
        <authorList>
            <person name="Wu D."/>
            <person name="Cai M."/>
            <person name="Zhang X."/>
        </authorList>
    </citation>
    <scope>NUCLEOTIDE SEQUENCE [LARGE SCALE GENOMIC DNA]</scope>
    <source>
        <strain evidence="8 9">ROY-1-1-2</strain>
    </source>
</reference>
<keyword evidence="5 7" id="KW-0472">Membrane</keyword>
<feature type="transmembrane region" description="Helical" evidence="7">
    <location>
        <begin position="328"/>
        <end position="354"/>
    </location>
</feature>
<feature type="transmembrane region" description="Helical" evidence="7">
    <location>
        <begin position="36"/>
        <end position="53"/>
    </location>
</feature>
<feature type="transmembrane region" description="Helical" evidence="7">
    <location>
        <begin position="226"/>
        <end position="251"/>
    </location>
</feature>
<protein>
    <submittedName>
        <fullName evidence="8">AI-2E family transporter</fullName>
    </submittedName>
</protein>
<dbReference type="Pfam" id="PF01594">
    <property type="entry name" value="AI-2E_transport"/>
    <property type="match status" value="1"/>
</dbReference>
<feature type="transmembrane region" description="Helical" evidence="7">
    <location>
        <begin position="88"/>
        <end position="109"/>
    </location>
</feature>
<feature type="transmembrane region" description="Helical" evidence="7">
    <location>
        <begin position="291"/>
        <end position="308"/>
    </location>
</feature>
<dbReference type="PANTHER" id="PTHR21716">
    <property type="entry name" value="TRANSMEMBRANE PROTEIN"/>
    <property type="match status" value="1"/>
</dbReference>
<gene>
    <name evidence="8" type="ORF">HND93_12140</name>
</gene>
<feature type="transmembrane region" description="Helical" evidence="7">
    <location>
        <begin position="257"/>
        <end position="284"/>
    </location>
</feature>
<dbReference type="PANTHER" id="PTHR21716:SF16">
    <property type="entry name" value="BLL1467 PROTEIN"/>
    <property type="match status" value="1"/>
</dbReference>
<evidence type="ECO:0000313" key="9">
    <source>
        <dbReference type="Proteomes" id="UP000584642"/>
    </source>
</evidence>
<comment type="similarity">
    <text evidence="2">Belongs to the autoinducer-2 exporter (AI-2E) (TC 2.A.86) family.</text>
</comment>